<feature type="non-terminal residue" evidence="1">
    <location>
        <position position="1"/>
    </location>
</feature>
<comment type="caution">
    <text evidence="1">The sequence shown here is derived from an EMBL/GenBank/DDBJ whole genome shotgun (WGS) entry which is preliminary data.</text>
</comment>
<organism evidence="1">
    <name type="scientific">Tanacetum cinerariifolium</name>
    <name type="common">Dalmatian daisy</name>
    <name type="synonym">Chrysanthemum cinerariifolium</name>
    <dbReference type="NCBI Taxonomy" id="118510"/>
    <lineage>
        <taxon>Eukaryota</taxon>
        <taxon>Viridiplantae</taxon>
        <taxon>Streptophyta</taxon>
        <taxon>Embryophyta</taxon>
        <taxon>Tracheophyta</taxon>
        <taxon>Spermatophyta</taxon>
        <taxon>Magnoliopsida</taxon>
        <taxon>eudicotyledons</taxon>
        <taxon>Gunneridae</taxon>
        <taxon>Pentapetalae</taxon>
        <taxon>asterids</taxon>
        <taxon>campanulids</taxon>
        <taxon>Asterales</taxon>
        <taxon>Asteraceae</taxon>
        <taxon>Asteroideae</taxon>
        <taxon>Anthemideae</taxon>
        <taxon>Anthemidinae</taxon>
        <taxon>Tanacetum</taxon>
    </lineage>
</organism>
<gene>
    <name evidence="1" type="ORF">Tci_935487</name>
</gene>
<feature type="non-terminal residue" evidence="1">
    <location>
        <position position="33"/>
    </location>
</feature>
<reference evidence="1" key="1">
    <citation type="journal article" date="2019" name="Sci. Rep.">
        <title>Draft genome of Tanacetum cinerariifolium, the natural source of mosquito coil.</title>
        <authorList>
            <person name="Yamashiro T."/>
            <person name="Shiraishi A."/>
            <person name="Satake H."/>
            <person name="Nakayama K."/>
        </authorList>
    </citation>
    <scope>NUCLEOTIDE SEQUENCE</scope>
</reference>
<proteinExistence type="predicted"/>
<sequence>NGGDGIGSCGESKAACLAMDASIDADMGGSSLT</sequence>
<dbReference type="EMBL" id="BKCJ011980221">
    <property type="protein sequence ID" value="GFD63518.1"/>
    <property type="molecule type" value="Genomic_DNA"/>
</dbReference>
<protein>
    <submittedName>
        <fullName evidence="1">Uncharacterized protein</fullName>
    </submittedName>
</protein>
<dbReference type="AlphaFoldDB" id="A0A699Y0Z9"/>
<evidence type="ECO:0000313" key="1">
    <source>
        <dbReference type="EMBL" id="GFD63518.1"/>
    </source>
</evidence>
<name>A0A699Y0Z9_TANCI</name>
<accession>A0A699Y0Z9</accession>